<protein>
    <recommendedName>
        <fullName evidence="4">Cilia- and flagella-associated protein 300</fullName>
    </recommendedName>
</protein>
<evidence type="ECO:0000313" key="9">
    <source>
        <dbReference type="Proteomes" id="UP000708208"/>
    </source>
</evidence>
<evidence type="ECO:0000256" key="6">
    <source>
        <dbReference type="ARBA" id="ARBA00023212"/>
    </source>
</evidence>
<comment type="function">
    <text evidence="1">Cilium- and flagellum-specific protein that plays a role in axonemal structure organization and motility. May play a role in outer and inner dynein arm assembly.</text>
</comment>
<evidence type="ECO:0000256" key="4">
    <source>
        <dbReference type="ARBA" id="ARBA00022174"/>
    </source>
</evidence>
<dbReference type="EMBL" id="CAJVCH010045123">
    <property type="protein sequence ID" value="CAG7717356.1"/>
    <property type="molecule type" value="Genomic_DNA"/>
</dbReference>
<dbReference type="Pfam" id="PF14926">
    <property type="entry name" value="CFAP300"/>
    <property type="match status" value="1"/>
</dbReference>
<keyword evidence="7" id="KW-0966">Cell projection</keyword>
<organism evidence="8 9">
    <name type="scientific">Allacma fusca</name>
    <dbReference type="NCBI Taxonomy" id="39272"/>
    <lineage>
        <taxon>Eukaryota</taxon>
        <taxon>Metazoa</taxon>
        <taxon>Ecdysozoa</taxon>
        <taxon>Arthropoda</taxon>
        <taxon>Hexapoda</taxon>
        <taxon>Collembola</taxon>
        <taxon>Symphypleona</taxon>
        <taxon>Sminthuridae</taxon>
        <taxon>Allacma</taxon>
    </lineage>
</organism>
<dbReference type="AlphaFoldDB" id="A0A8J2JD29"/>
<accession>A0A8J2JD29</accession>
<dbReference type="OrthoDB" id="10259249at2759"/>
<evidence type="ECO:0000256" key="3">
    <source>
        <dbReference type="ARBA" id="ARBA00009205"/>
    </source>
</evidence>
<evidence type="ECO:0000256" key="1">
    <source>
        <dbReference type="ARBA" id="ARBA00002404"/>
    </source>
</evidence>
<dbReference type="PANTHER" id="PTHR31078">
    <property type="entry name" value="CILIA- AND FLAGELLA-ASSOCIATED PROTEIN 300"/>
    <property type="match status" value="1"/>
</dbReference>
<keyword evidence="5" id="KW-0963">Cytoplasm</keyword>
<dbReference type="Proteomes" id="UP000708208">
    <property type="component" value="Unassembled WGS sequence"/>
</dbReference>
<sequence>MKTLSYHSNNFCRLSGQMETLFTFGHLHDVKFDNLQKKETKELLSKWSMQDGLRAQAFYFDGKFKTYLLDNLIRDFFGSAHVMGNLLRAAEGGHFVPVGTQAEVVKFQIVPCTLITTEIFDRLIAEDSLVARTTGALRKCLPDYFQPDASIHDPVFPIEVGDQLRKLVLSEYIPECISVDDGDLQEIYSQSEKDEFLYRLFGHFVLGGSLCQYEDNLQPYIDVAKIVYKDLMTVSEARENLPGTECGDVANSKRLGIRSVVVKVSSAKNEGYSRDNLLFTIPHINNFMYVIIQPEDQMVFTLYHHVI</sequence>
<evidence type="ECO:0000256" key="7">
    <source>
        <dbReference type="ARBA" id="ARBA00023273"/>
    </source>
</evidence>
<keyword evidence="9" id="KW-1185">Reference proteome</keyword>
<name>A0A8J2JD29_9HEXA</name>
<dbReference type="InterPro" id="IPR029416">
    <property type="entry name" value="CFAP300"/>
</dbReference>
<comment type="caution">
    <text evidence="8">The sequence shown here is derived from an EMBL/GenBank/DDBJ whole genome shotgun (WGS) entry which is preliminary data.</text>
</comment>
<keyword evidence="6" id="KW-0206">Cytoskeleton</keyword>
<evidence type="ECO:0000256" key="2">
    <source>
        <dbReference type="ARBA" id="ARBA00004430"/>
    </source>
</evidence>
<evidence type="ECO:0000256" key="5">
    <source>
        <dbReference type="ARBA" id="ARBA00022490"/>
    </source>
</evidence>
<dbReference type="GO" id="GO:0005930">
    <property type="term" value="C:axoneme"/>
    <property type="evidence" value="ECO:0007669"/>
    <property type="project" value="UniProtKB-SubCell"/>
</dbReference>
<proteinExistence type="inferred from homology"/>
<dbReference type="PANTHER" id="PTHR31078:SF1">
    <property type="entry name" value="CILIA- AND FLAGELLA-ASSOCIATED PROTEIN 300"/>
    <property type="match status" value="1"/>
</dbReference>
<comment type="similarity">
    <text evidence="3">Belongs to the CFAP300 family.</text>
</comment>
<reference evidence="8" key="1">
    <citation type="submission" date="2021-06" db="EMBL/GenBank/DDBJ databases">
        <authorList>
            <person name="Hodson N. C."/>
            <person name="Mongue J. A."/>
            <person name="Jaron S. K."/>
        </authorList>
    </citation>
    <scope>NUCLEOTIDE SEQUENCE</scope>
</reference>
<comment type="subcellular location">
    <subcellularLocation>
        <location evidence="2">Cytoplasm</location>
        <location evidence="2">Cytoskeleton</location>
        <location evidence="2">Cilium axoneme</location>
    </subcellularLocation>
</comment>
<evidence type="ECO:0000313" key="8">
    <source>
        <dbReference type="EMBL" id="CAG7717356.1"/>
    </source>
</evidence>
<gene>
    <name evidence="8" type="ORF">AFUS01_LOCUS6816</name>
</gene>